<dbReference type="InterPro" id="IPR029060">
    <property type="entry name" value="PIN-like_dom_sf"/>
</dbReference>
<evidence type="ECO:0000313" key="2">
    <source>
        <dbReference type="Proteomes" id="UP000306585"/>
    </source>
</evidence>
<comment type="caution">
    <text evidence="1">The sequence shown here is derived from an EMBL/GenBank/DDBJ whole genome shotgun (WGS) entry which is preliminary data.</text>
</comment>
<evidence type="ECO:0000313" key="1">
    <source>
        <dbReference type="EMBL" id="TLS68126.1"/>
    </source>
</evidence>
<protein>
    <submittedName>
        <fullName evidence="1">Uncharacterized protein</fullName>
    </submittedName>
</protein>
<dbReference type="RefSeq" id="WP_138238462.1">
    <property type="nucleotide sequence ID" value="NZ_VBRY01000003.1"/>
</dbReference>
<accession>A0A5R9GP63</accession>
<keyword evidence="2" id="KW-1185">Reference proteome</keyword>
<dbReference type="SUPFAM" id="SSF88723">
    <property type="entry name" value="PIN domain-like"/>
    <property type="match status" value="1"/>
</dbReference>
<proteinExistence type="predicted"/>
<dbReference type="InterPro" id="IPR016181">
    <property type="entry name" value="Acyl_CoA_acyltransferase"/>
</dbReference>
<dbReference type="AlphaFoldDB" id="A0A5R9GP63"/>
<sequence length="492" mass="57004">MNVLIDTNILIPLEDTARTLDPSLAEMRRMSEQNGHILYVHPSQAEDIRRDKDEQRRDIVLSRLRQYQTIPSPPELSSEKLLEYGWRQNSDNDRIDNLLLHALCRGSVHFLVTNDKDLHKKARQANVQEHVHRLDQFLAFLKSQTDEEQPPPYGIQEKLLHEFDVNQPFFDSLRDGYPGFNKWYLDKAAEHRTAWCVHNKGEVHAICIYKQEEYPTIVDGGSPLNGIALKLCTFKVGESVRGRKLGERLLFSAFKYAVEHDIPYVYLHTYGKEHELLVSLCQDYGFEFAGKYQDRDDVYIKTMLAPHTVPPDMEPLTYAMQFYPHYLDADDVGKFIIPIRPEYHNDLFADTSDTARGLFANDPSQYSPQANTIKKAYICHANTTQIQPGDLLLFYRTHDRMSVECIGVVEQAYRGREIGTVLPMVSKRTVYSRAEIERWLQRQTLVILFRFIRNFPPISQAELSQAGIRGPIQSIRKITHDQYLQCFGRGLN</sequence>
<gene>
    <name evidence="1" type="ORF">FEF65_03780</name>
</gene>
<dbReference type="Proteomes" id="UP000306585">
    <property type="component" value="Unassembled WGS sequence"/>
</dbReference>
<name>A0A5R9GP63_9PROT</name>
<dbReference type="SUPFAM" id="SSF55729">
    <property type="entry name" value="Acyl-CoA N-acyltransferases (Nat)"/>
    <property type="match status" value="1"/>
</dbReference>
<dbReference type="EMBL" id="VBRY01000003">
    <property type="protein sequence ID" value="TLS68126.1"/>
    <property type="molecule type" value="Genomic_DNA"/>
</dbReference>
<organism evidence="1 2">
    <name type="scientific">Mariprofundus erugo</name>
    <dbReference type="NCBI Taxonomy" id="2528639"/>
    <lineage>
        <taxon>Bacteria</taxon>
        <taxon>Pseudomonadati</taxon>
        <taxon>Pseudomonadota</taxon>
        <taxon>Candidatius Mariprofundia</taxon>
        <taxon>Mariprofundales</taxon>
        <taxon>Mariprofundaceae</taxon>
        <taxon>Mariprofundus</taxon>
    </lineage>
</organism>
<dbReference type="Gene3D" id="3.40.630.30">
    <property type="match status" value="1"/>
</dbReference>
<reference evidence="1 2" key="1">
    <citation type="journal article" date="2019" name="Appl. Environ. Microbiol.">
        <title>Environmental Evidence and Genomic Insight of Iron-oxidizing Bacteria Preference Towards More Corrosion Resistant Stainless Steel at Higher Salinities.</title>
        <authorList>
            <person name="Garrison C.E."/>
            <person name="Price K.A."/>
            <person name="Field E.K."/>
        </authorList>
    </citation>
    <scope>NUCLEOTIDE SEQUENCE [LARGE SCALE GENOMIC DNA]</scope>
    <source>
        <strain evidence="1 2">P3</strain>
    </source>
</reference>